<evidence type="ECO:0000256" key="3">
    <source>
        <dbReference type="ARBA" id="ARBA00023015"/>
    </source>
</evidence>
<evidence type="ECO:0000256" key="1">
    <source>
        <dbReference type="ARBA" id="ARBA00003502"/>
    </source>
</evidence>
<dbReference type="GO" id="GO:0032993">
    <property type="term" value="C:protein-DNA complex"/>
    <property type="evidence" value="ECO:0007669"/>
    <property type="project" value="TreeGrafter"/>
</dbReference>
<dbReference type="InterPro" id="IPR036388">
    <property type="entry name" value="WH-like_DNA-bd_sf"/>
</dbReference>
<evidence type="ECO:0000259" key="6">
    <source>
        <dbReference type="PROSITE" id="PS50931"/>
    </source>
</evidence>
<evidence type="ECO:0000256" key="2">
    <source>
        <dbReference type="ARBA" id="ARBA00009437"/>
    </source>
</evidence>
<dbReference type="PRINTS" id="PR00039">
    <property type="entry name" value="HTHLYSR"/>
</dbReference>
<dbReference type="PROSITE" id="PS50931">
    <property type="entry name" value="HTH_LYSR"/>
    <property type="match status" value="1"/>
</dbReference>
<gene>
    <name evidence="7" type="primary">hcaR_3</name>
    <name evidence="7" type="ORF">NCTC12722_03595</name>
</gene>
<evidence type="ECO:0000256" key="4">
    <source>
        <dbReference type="ARBA" id="ARBA00023125"/>
    </source>
</evidence>
<dbReference type="CDD" id="cd08414">
    <property type="entry name" value="PBP2_LTTR_aromatics_like"/>
    <property type="match status" value="1"/>
</dbReference>
<evidence type="ECO:0000313" key="8">
    <source>
        <dbReference type="Proteomes" id="UP000254343"/>
    </source>
</evidence>
<protein>
    <submittedName>
        <fullName evidence="7">Hca operon transcriptional activator</fullName>
    </submittedName>
</protein>
<dbReference type="GO" id="GO:0003677">
    <property type="term" value="F:DNA binding"/>
    <property type="evidence" value="ECO:0007669"/>
    <property type="project" value="UniProtKB-KW"/>
</dbReference>
<dbReference type="OrthoDB" id="9795022at2"/>
<dbReference type="AlphaFoldDB" id="A0A380WBK5"/>
<sequence>MELRQYRYFVAAASRLHFSQAADDVGISPPSMTKQIQEIERELGVRLFQRTKRKVFLTAAGEIFLQDARRLLSQVERAEDTARRAGRGEAGCIVVGYVASTAYVGLLQREAMLYRKSHPGVDLQFHEVDMDRLPEMLDDGRIDIAFLRPPMTYPASVTSMTLLRDPFVVALPRGHRLASQQRIKPSQLEKETFVLPEQIAGTLEVGRRGGFKPNLGPQPGRLTAVITYVSLGAGVAIVPGSLRHAVNIGRVVYRDLTAPPILSEIAVAYRRSEWSPATRALIAQIGKSALSRTGA</sequence>
<dbReference type="Gene3D" id="3.40.190.10">
    <property type="entry name" value="Periplasmic binding protein-like II"/>
    <property type="match status" value="2"/>
</dbReference>
<dbReference type="RefSeq" id="WP_002717195.1">
    <property type="nucleotide sequence ID" value="NZ_UFSI01000001.1"/>
</dbReference>
<comment type="similarity">
    <text evidence="2">Belongs to the LysR transcriptional regulatory family.</text>
</comment>
<dbReference type="InterPro" id="IPR000847">
    <property type="entry name" value="LysR_HTH_N"/>
</dbReference>
<comment type="function">
    <text evidence="1">NodD regulates the expression of the nodABCFE genes which encode other nodulation proteins. NodD is also a negative regulator of its own expression. Binds flavonoids as inducers.</text>
</comment>
<organism evidence="7 8">
    <name type="scientific">Afipia felis</name>
    <name type="common">Cat scratch disease bacillus</name>
    <dbReference type="NCBI Taxonomy" id="1035"/>
    <lineage>
        <taxon>Bacteria</taxon>
        <taxon>Pseudomonadati</taxon>
        <taxon>Pseudomonadota</taxon>
        <taxon>Alphaproteobacteria</taxon>
        <taxon>Hyphomicrobiales</taxon>
        <taxon>Nitrobacteraceae</taxon>
        <taxon>Afipia</taxon>
    </lineage>
</organism>
<name>A0A380WBK5_AFIFE</name>
<keyword evidence="4" id="KW-0238">DNA-binding</keyword>
<dbReference type="SUPFAM" id="SSF46785">
    <property type="entry name" value="Winged helix' DNA-binding domain"/>
    <property type="match status" value="1"/>
</dbReference>
<dbReference type="FunFam" id="1.10.10.10:FF:000001">
    <property type="entry name" value="LysR family transcriptional regulator"/>
    <property type="match status" value="1"/>
</dbReference>
<dbReference type="PANTHER" id="PTHR30346:SF30">
    <property type="entry name" value="SMALL NEUTRAL PROTEASE REGULATORY PROTEIN"/>
    <property type="match status" value="1"/>
</dbReference>
<dbReference type="Pfam" id="PF00126">
    <property type="entry name" value="HTH_1"/>
    <property type="match status" value="1"/>
</dbReference>
<dbReference type="EMBL" id="UIGB01000001">
    <property type="protein sequence ID" value="SUU86370.1"/>
    <property type="molecule type" value="Genomic_DNA"/>
</dbReference>
<dbReference type="SUPFAM" id="SSF53850">
    <property type="entry name" value="Periplasmic binding protein-like II"/>
    <property type="match status" value="1"/>
</dbReference>
<dbReference type="PANTHER" id="PTHR30346">
    <property type="entry name" value="TRANSCRIPTIONAL DUAL REGULATOR HCAR-RELATED"/>
    <property type="match status" value="1"/>
</dbReference>
<dbReference type="Proteomes" id="UP000254343">
    <property type="component" value="Unassembled WGS sequence"/>
</dbReference>
<evidence type="ECO:0000313" key="7">
    <source>
        <dbReference type="EMBL" id="SUU86370.1"/>
    </source>
</evidence>
<reference evidence="7 8" key="1">
    <citation type="submission" date="2018-06" db="EMBL/GenBank/DDBJ databases">
        <authorList>
            <consortium name="Pathogen Informatics"/>
            <person name="Doyle S."/>
        </authorList>
    </citation>
    <scope>NUCLEOTIDE SEQUENCE [LARGE SCALE GENOMIC DNA]</scope>
    <source>
        <strain evidence="7 8">NCTC12722</strain>
    </source>
</reference>
<keyword evidence="5" id="KW-0804">Transcription</keyword>
<dbReference type="Pfam" id="PF03466">
    <property type="entry name" value="LysR_substrate"/>
    <property type="match status" value="1"/>
</dbReference>
<feature type="domain" description="HTH lysR-type" evidence="6">
    <location>
        <begin position="1"/>
        <end position="58"/>
    </location>
</feature>
<dbReference type="GO" id="GO:0003700">
    <property type="term" value="F:DNA-binding transcription factor activity"/>
    <property type="evidence" value="ECO:0007669"/>
    <property type="project" value="InterPro"/>
</dbReference>
<dbReference type="InterPro" id="IPR005119">
    <property type="entry name" value="LysR_subst-bd"/>
</dbReference>
<dbReference type="InterPro" id="IPR036390">
    <property type="entry name" value="WH_DNA-bd_sf"/>
</dbReference>
<proteinExistence type="inferred from homology"/>
<dbReference type="Gene3D" id="1.10.10.10">
    <property type="entry name" value="Winged helix-like DNA-binding domain superfamily/Winged helix DNA-binding domain"/>
    <property type="match status" value="1"/>
</dbReference>
<keyword evidence="3" id="KW-0805">Transcription regulation</keyword>
<accession>A0A380WBK5</accession>
<evidence type="ECO:0000256" key="5">
    <source>
        <dbReference type="ARBA" id="ARBA00023163"/>
    </source>
</evidence>